<gene>
    <name evidence="1" type="ORF">GTQ45_11160</name>
</gene>
<dbReference type="RefSeq" id="WP_160588386.1">
    <property type="nucleotide sequence ID" value="NZ_BMHN01000001.1"/>
</dbReference>
<dbReference type="AlphaFoldDB" id="A0A845QCI7"/>
<dbReference type="Proteomes" id="UP000470384">
    <property type="component" value="Unassembled WGS sequence"/>
</dbReference>
<sequence>MTASSAELRVVLYADETIVDESDDVALWQAVLKQIRGLDGGVFQESVGNNEIEKNGSSVADEGDSVSKFARDVGVSVEQLVGALGPQPDAPYLNLDTRKWESFVKNTPKRGTGSVPALVLAATALVGWAQHERSFEPTQKLAIDVLNQIGAKYSNPARSLKNCAWLQIRNGKIILNPAEKTQAMRILTAFVLGESVIA</sequence>
<evidence type="ECO:0000313" key="1">
    <source>
        <dbReference type="EMBL" id="NBG96292.1"/>
    </source>
</evidence>
<protein>
    <submittedName>
        <fullName evidence="1">Uncharacterized protein</fullName>
    </submittedName>
</protein>
<name>A0A845QCI7_9HYPH</name>
<evidence type="ECO:0000313" key="2">
    <source>
        <dbReference type="Proteomes" id="UP000470384"/>
    </source>
</evidence>
<accession>A0A845QCI7</accession>
<keyword evidence="2" id="KW-1185">Reference proteome</keyword>
<proteinExistence type="predicted"/>
<organism evidence="1 2">
    <name type="scientific">Pyruvatibacter mobilis</name>
    <dbReference type="NCBI Taxonomy" id="1712261"/>
    <lineage>
        <taxon>Bacteria</taxon>
        <taxon>Pseudomonadati</taxon>
        <taxon>Pseudomonadota</taxon>
        <taxon>Alphaproteobacteria</taxon>
        <taxon>Hyphomicrobiales</taxon>
        <taxon>Parvibaculaceae</taxon>
        <taxon>Pyruvatibacter</taxon>
    </lineage>
</organism>
<comment type="caution">
    <text evidence="1">The sequence shown here is derived from an EMBL/GenBank/DDBJ whole genome shotgun (WGS) entry which is preliminary data.</text>
</comment>
<dbReference type="GeneID" id="300655441"/>
<dbReference type="EMBL" id="WXYQ01000007">
    <property type="protein sequence ID" value="NBG96292.1"/>
    <property type="molecule type" value="Genomic_DNA"/>
</dbReference>
<reference evidence="1 2" key="1">
    <citation type="journal article" date="2016" name="Int. J. Syst. Evol. Microbiol.">
        <title>Pyruvatibacter mobilis gen. nov., sp. nov., a marine bacterium from the culture broth of Picochlorum sp. 122.</title>
        <authorList>
            <person name="Wang G."/>
            <person name="Tang M."/>
            <person name="Wu H."/>
            <person name="Dai S."/>
            <person name="Li T."/>
            <person name="Chen C."/>
            <person name="He H."/>
            <person name="Fan J."/>
            <person name="Xiang W."/>
            <person name="Li X."/>
        </authorList>
    </citation>
    <scope>NUCLEOTIDE SEQUENCE [LARGE SCALE GENOMIC DNA]</scope>
    <source>
        <strain evidence="1 2">GYP-11</strain>
    </source>
</reference>